<dbReference type="Proteomes" id="UP000092460">
    <property type="component" value="Unassembled WGS sequence"/>
</dbReference>
<keyword evidence="2 5" id="KW-0813">Transport</keyword>
<organism evidence="8 9">
    <name type="scientific">Glossina palpalis gambiensis</name>
    <dbReference type="NCBI Taxonomy" id="67801"/>
    <lineage>
        <taxon>Eukaryota</taxon>
        <taxon>Metazoa</taxon>
        <taxon>Ecdysozoa</taxon>
        <taxon>Arthropoda</taxon>
        <taxon>Hexapoda</taxon>
        <taxon>Insecta</taxon>
        <taxon>Pterygota</taxon>
        <taxon>Neoptera</taxon>
        <taxon>Endopterygota</taxon>
        <taxon>Diptera</taxon>
        <taxon>Brachycera</taxon>
        <taxon>Muscomorpha</taxon>
        <taxon>Hippoboscoidea</taxon>
        <taxon>Glossinidae</taxon>
        <taxon>Glossina</taxon>
    </lineage>
</organism>
<evidence type="ECO:0000259" key="7">
    <source>
        <dbReference type="Pfam" id="PF03081"/>
    </source>
</evidence>
<keyword evidence="3 5" id="KW-0268">Exocytosis</keyword>
<dbReference type="EnsemblMetazoa" id="GPPI005322-RA">
    <property type="protein sequence ID" value="GPPI005322-PA"/>
    <property type="gene ID" value="GPPI005322"/>
</dbReference>
<reference evidence="9" key="1">
    <citation type="submission" date="2015-01" db="EMBL/GenBank/DDBJ databases">
        <authorList>
            <person name="Aksoy S."/>
            <person name="Warren W."/>
            <person name="Wilson R.K."/>
        </authorList>
    </citation>
    <scope>NUCLEOTIDE SEQUENCE [LARGE SCALE GENOMIC DNA]</scope>
    <source>
        <strain evidence="9">IAEA</strain>
    </source>
</reference>
<proteinExistence type="inferred from homology"/>
<dbReference type="SUPFAM" id="SSF74788">
    <property type="entry name" value="Cullin repeat-like"/>
    <property type="match status" value="1"/>
</dbReference>
<feature type="domain" description="Exocyst complex subunit Exo70 C-terminal" evidence="7">
    <location>
        <begin position="4"/>
        <end position="378"/>
    </location>
</feature>
<dbReference type="EMBL" id="JXJN01002104">
    <property type="status" value="NOT_ANNOTATED_CDS"/>
    <property type="molecule type" value="Genomic_DNA"/>
</dbReference>
<keyword evidence="5" id="KW-0653">Protein transport</keyword>
<evidence type="ECO:0000256" key="2">
    <source>
        <dbReference type="ARBA" id="ARBA00022448"/>
    </source>
</evidence>
<dbReference type="Gene3D" id="1.20.1280.170">
    <property type="entry name" value="Exocyst complex component Exo70"/>
    <property type="match status" value="1"/>
</dbReference>
<dbReference type="GO" id="GO:0006887">
    <property type="term" value="P:exocytosis"/>
    <property type="evidence" value="ECO:0007669"/>
    <property type="project" value="UniProtKB-KW"/>
</dbReference>
<dbReference type="GO" id="GO:0000145">
    <property type="term" value="C:exocyst"/>
    <property type="evidence" value="ECO:0007669"/>
    <property type="project" value="InterPro"/>
</dbReference>
<evidence type="ECO:0000256" key="6">
    <source>
        <dbReference type="SAM" id="MobiDB-lite"/>
    </source>
</evidence>
<dbReference type="VEuPathDB" id="VectorBase:GPPI005322"/>
<dbReference type="GO" id="GO:0005546">
    <property type="term" value="F:phosphatidylinositol-4,5-bisphosphate binding"/>
    <property type="evidence" value="ECO:0007669"/>
    <property type="project" value="InterPro"/>
</dbReference>
<name>A0A1B0AQX9_9MUSC</name>
<dbReference type="PANTHER" id="PTHR12542">
    <property type="entry name" value="EXOCYST COMPLEX PROTEIN EXO70"/>
    <property type="match status" value="1"/>
</dbReference>
<evidence type="ECO:0000256" key="3">
    <source>
        <dbReference type="ARBA" id="ARBA00022483"/>
    </source>
</evidence>
<reference evidence="8" key="2">
    <citation type="submission" date="2020-05" db="UniProtKB">
        <authorList>
            <consortium name="EnsemblMetazoa"/>
        </authorList>
    </citation>
    <scope>IDENTIFICATION</scope>
    <source>
        <strain evidence="8">IAEA</strain>
    </source>
</reference>
<comment type="function">
    <text evidence="5">Component of the exocyst complex involved in the docking of exocytic vesicles with fusion sites on the plasma membrane.</text>
</comment>
<comment type="similarity">
    <text evidence="1 5">Belongs to the EXO70 family.</text>
</comment>
<evidence type="ECO:0000313" key="8">
    <source>
        <dbReference type="EnsemblMetazoa" id="GPPI005322-PA"/>
    </source>
</evidence>
<feature type="compositionally biased region" description="Basic and acidic residues" evidence="6">
    <location>
        <begin position="573"/>
        <end position="587"/>
    </location>
</feature>
<protein>
    <recommendedName>
        <fullName evidence="4 5">Exocyst complex component 7</fullName>
    </recommendedName>
    <alternativeName>
        <fullName evidence="5">Exocyst complex component Exo70</fullName>
    </alternativeName>
</protein>
<keyword evidence="9" id="KW-1185">Reference proteome</keyword>
<dbReference type="InterPro" id="IPR046364">
    <property type="entry name" value="Exo70_C"/>
</dbReference>
<dbReference type="GO" id="GO:0015031">
    <property type="term" value="P:protein transport"/>
    <property type="evidence" value="ECO:0007669"/>
    <property type="project" value="UniProtKB-KW"/>
</dbReference>
<dbReference type="Pfam" id="PF03081">
    <property type="entry name" value="Exo70_C"/>
    <property type="match status" value="1"/>
</dbReference>
<evidence type="ECO:0000313" key="9">
    <source>
        <dbReference type="Proteomes" id="UP000092460"/>
    </source>
</evidence>
<feature type="compositionally biased region" description="Basic and acidic residues" evidence="6">
    <location>
        <begin position="595"/>
        <end position="605"/>
    </location>
</feature>
<sequence length="605" mass="69953">MLLGLQRLLNWERALMQEIIPNSKHADVFAKLAYKSIDMVVKDAEAITNRIMRCISRKEWTSALGIFSALKRVILLQPDIDRTYDVQQREQLTKVLNKLQYTGAKALEHFLDVVRGESSTNIVGMSSSTLGYVNVPKDATVHELTSNTIWFIEHLCDHYDVIGAILQPDVLYSTQLDTILMKKSLPEEDRNKALLAIYIKKALAELNLSIMNKCEQYNDQATKHLFRLNNINYILNSLITSNLIDIVTMAEPDCRNSYIETIKELKCSYQKTWAKMLANISPLEELPKPAQGKVKDKDRSILKERFLTFNKDFEEACKIQRSISIPDVTLRQGIKRDNEEHILPKYNEFFKMYAAVQFSKNPEKYVKYKPHEIKAMLSYFHRRLYQDTIKQINVSICASFSPNFSPVASTSNNLSPEYASHHSLIKSILNSNITVHLLLKYVGLEAYADYFEECGIDINDFMKLKRHDLQKFEPHTKFGGCASQSVSQNSVKRQFFKETGTTRKLHVRRLNSHIDPYVLPSEPQMGPLSISKRVQPFLTHIATNKCYHHFRIRKPLRRSLNIRWGNLQPGYHDVPEPYRTKGRRPSDPHVGLATRQHDSRHIRVD</sequence>
<dbReference type="InterPro" id="IPR016159">
    <property type="entry name" value="Cullin_repeat-like_dom_sf"/>
</dbReference>
<dbReference type="InterPro" id="IPR004140">
    <property type="entry name" value="Exo70"/>
</dbReference>
<evidence type="ECO:0000256" key="4">
    <source>
        <dbReference type="ARBA" id="ARBA00026169"/>
    </source>
</evidence>
<dbReference type="AlphaFoldDB" id="A0A1B0AQX9"/>
<accession>A0A1B0AQX9</accession>
<feature type="region of interest" description="Disordered" evidence="6">
    <location>
        <begin position="571"/>
        <end position="605"/>
    </location>
</feature>
<dbReference type="EMBL" id="JXJN01002103">
    <property type="status" value="NOT_ANNOTATED_CDS"/>
    <property type="molecule type" value="Genomic_DNA"/>
</dbReference>
<evidence type="ECO:0000256" key="5">
    <source>
        <dbReference type="RuleBase" id="RU365026"/>
    </source>
</evidence>
<dbReference type="STRING" id="67801.A0A1B0AQX9"/>
<dbReference type="EMBL" id="JXJN01002102">
    <property type="status" value="NOT_ANNOTATED_CDS"/>
    <property type="molecule type" value="Genomic_DNA"/>
</dbReference>
<evidence type="ECO:0000256" key="1">
    <source>
        <dbReference type="ARBA" id="ARBA00006756"/>
    </source>
</evidence>
<dbReference type="PANTHER" id="PTHR12542:SF41">
    <property type="entry name" value="EXOCYST COMPLEX COMPONENT 7"/>
    <property type="match status" value="1"/>
</dbReference>